<dbReference type="PRINTS" id="PR00450">
    <property type="entry name" value="RECOVERIN"/>
</dbReference>
<dbReference type="SMART" id="SM00054">
    <property type="entry name" value="EFh"/>
    <property type="match status" value="4"/>
</dbReference>
<evidence type="ECO:0000313" key="9">
    <source>
        <dbReference type="EMBL" id="EGG20892.1"/>
    </source>
</evidence>
<evidence type="ECO:0000256" key="5">
    <source>
        <dbReference type="ARBA" id="ARBA00022837"/>
    </source>
</evidence>
<evidence type="ECO:0000256" key="6">
    <source>
        <dbReference type="ARBA" id="ARBA00023288"/>
    </source>
</evidence>
<dbReference type="Gene3D" id="1.10.238.10">
    <property type="entry name" value="EF-hand"/>
    <property type="match status" value="1"/>
</dbReference>
<dbReference type="OrthoDB" id="191686at2759"/>
<keyword evidence="2" id="KW-0519">Myristate</keyword>
<proteinExistence type="inferred from homology"/>
<dbReference type="EMBL" id="GL883010">
    <property type="protein sequence ID" value="EGG20892.1"/>
    <property type="molecule type" value="Genomic_DNA"/>
</dbReference>
<gene>
    <name evidence="9" type="primary">cbpM</name>
    <name evidence="9" type="ORF">DFA_00757</name>
</gene>
<keyword evidence="3" id="KW-0479">Metal-binding</keyword>
<dbReference type="Proteomes" id="UP000007797">
    <property type="component" value="Unassembled WGS sequence"/>
</dbReference>
<dbReference type="Pfam" id="PF13499">
    <property type="entry name" value="EF-hand_7"/>
    <property type="match status" value="2"/>
</dbReference>
<dbReference type="InterPro" id="IPR011992">
    <property type="entry name" value="EF-hand-dom_pair"/>
</dbReference>
<keyword evidence="5" id="KW-0106">Calcium</keyword>
<comment type="similarity">
    <text evidence="1">Belongs to the recoverin family.</text>
</comment>
<feature type="region of interest" description="Disordered" evidence="7">
    <location>
        <begin position="1"/>
        <end position="24"/>
    </location>
</feature>
<dbReference type="KEGG" id="dfa:DFA_00757"/>
<evidence type="ECO:0000256" key="1">
    <source>
        <dbReference type="ARBA" id="ARBA00006049"/>
    </source>
</evidence>
<feature type="domain" description="EF-hand" evidence="8">
    <location>
        <begin position="61"/>
        <end position="96"/>
    </location>
</feature>
<feature type="compositionally biased region" description="Low complexity" evidence="7">
    <location>
        <begin position="14"/>
        <end position="24"/>
    </location>
</feature>
<feature type="domain" description="EF-hand" evidence="8">
    <location>
        <begin position="97"/>
        <end position="132"/>
    </location>
</feature>
<evidence type="ECO:0000259" key="8">
    <source>
        <dbReference type="PROSITE" id="PS50222"/>
    </source>
</evidence>
<dbReference type="STRING" id="1054147.F4PTL0"/>
<keyword evidence="4" id="KW-0677">Repeat</keyword>
<dbReference type="PROSITE" id="PS00018">
    <property type="entry name" value="EF_HAND_1"/>
    <property type="match status" value="3"/>
</dbReference>
<dbReference type="GO" id="GO:0005509">
    <property type="term" value="F:calcium ion binding"/>
    <property type="evidence" value="ECO:0007669"/>
    <property type="project" value="InterPro"/>
</dbReference>
<dbReference type="InterPro" id="IPR028846">
    <property type="entry name" value="Recoverin"/>
</dbReference>
<dbReference type="RefSeq" id="XP_004358742.1">
    <property type="nucleotide sequence ID" value="XM_004358685.1"/>
</dbReference>
<dbReference type="PANTHER" id="PTHR23055">
    <property type="entry name" value="CALCIUM BINDING PROTEINS"/>
    <property type="match status" value="1"/>
</dbReference>
<keyword evidence="6" id="KW-0449">Lipoprotein</keyword>
<reference evidence="10" key="1">
    <citation type="journal article" date="2011" name="Genome Res.">
        <title>Phylogeny-wide analysis of social amoeba genomes highlights ancient origins for complex intercellular communication.</title>
        <authorList>
            <person name="Heidel A.J."/>
            <person name="Lawal H.M."/>
            <person name="Felder M."/>
            <person name="Schilde C."/>
            <person name="Helps N.R."/>
            <person name="Tunggal B."/>
            <person name="Rivero F."/>
            <person name="John U."/>
            <person name="Schleicher M."/>
            <person name="Eichinger L."/>
            <person name="Platzer M."/>
            <person name="Noegel A.A."/>
            <person name="Schaap P."/>
            <person name="Gloeckner G."/>
        </authorList>
    </citation>
    <scope>NUCLEOTIDE SEQUENCE [LARGE SCALE GENOMIC DNA]</scope>
    <source>
        <strain evidence="10">SH3</strain>
    </source>
</reference>
<dbReference type="InterPro" id="IPR002048">
    <property type="entry name" value="EF_hand_dom"/>
</dbReference>
<dbReference type="InterPro" id="IPR018247">
    <property type="entry name" value="EF_Hand_1_Ca_BS"/>
</dbReference>
<evidence type="ECO:0000256" key="2">
    <source>
        <dbReference type="ARBA" id="ARBA00022707"/>
    </source>
</evidence>
<evidence type="ECO:0000256" key="4">
    <source>
        <dbReference type="ARBA" id="ARBA00022737"/>
    </source>
</evidence>
<sequence>MGHANSKLSKAEMDSISSSSSFSKNEISKIYEEFKLHDKDGNGSFDRNEFIAFFKPKLPSFPHEKLTDLFEAFDTDKSGTLEFKELVVALSIIGKGTPEDKLAIIFETYDQDKSGTLESTEIKKMTDLMVSVGKAMGKSEKDVGVFIEKLLEKIDKDHSKTITKKEWIEEGSKSPSLLVLLGVTN</sequence>
<feature type="domain" description="EF-hand" evidence="8">
    <location>
        <begin position="25"/>
        <end position="60"/>
    </location>
</feature>
<evidence type="ECO:0000313" key="10">
    <source>
        <dbReference type="Proteomes" id="UP000007797"/>
    </source>
</evidence>
<dbReference type="SUPFAM" id="SSF47473">
    <property type="entry name" value="EF-hand"/>
    <property type="match status" value="1"/>
</dbReference>
<name>F4PTL0_CACFS</name>
<organism evidence="9 10">
    <name type="scientific">Cavenderia fasciculata</name>
    <name type="common">Slime mold</name>
    <name type="synonym">Dictyostelium fasciculatum</name>
    <dbReference type="NCBI Taxonomy" id="261658"/>
    <lineage>
        <taxon>Eukaryota</taxon>
        <taxon>Amoebozoa</taxon>
        <taxon>Evosea</taxon>
        <taxon>Eumycetozoa</taxon>
        <taxon>Dictyostelia</taxon>
        <taxon>Acytosteliales</taxon>
        <taxon>Cavenderiaceae</taxon>
        <taxon>Cavenderia</taxon>
    </lineage>
</organism>
<dbReference type="GeneID" id="14873777"/>
<dbReference type="PANTHER" id="PTHR23055:SF178">
    <property type="entry name" value="NEUROCALCIN HOMOLOG"/>
    <property type="match status" value="1"/>
</dbReference>
<dbReference type="OMA" id="TITKKEW"/>
<protein>
    <submittedName>
        <fullName evidence="9">Calcium-binding protein</fullName>
    </submittedName>
</protein>
<dbReference type="AlphaFoldDB" id="F4PTL0"/>
<keyword evidence="10" id="KW-1185">Reference proteome</keyword>
<evidence type="ECO:0000256" key="3">
    <source>
        <dbReference type="ARBA" id="ARBA00022723"/>
    </source>
</evidence>
<accession>F4PTL0</accession>
<dbReference type="PROSITE" id="PS50222">
    <property type="entry name" value="EF_HAND_2"/>
    <property type="match status" value="3"/>
</dbReference>
<evidence type="ECO:0000256" key="7">
    <source>
        <dbReference type="SAM" id="MobiDB-lite"/>
    </source>
</evidence>